<dbReference type="Proteomes" id="UP000237889">
    <property type="component" value="Chromosome"/>
</dbReference>
<dbReference type="GO" id="GO:0016491">
    <property type="term" value="F:oxidoreductase activity"/>
    <property type="evidence" value="ECO:0007669"/>
    <property type="project" value="UniProtKB-KW"/>
</dbReference>
<dbReference type="AlphaFoldDB" id="A0A2S0N735"/>
<dbReference type="InterPro" id="IPR012675">
    <property type="entry name" value="Beta-grasp_dom_sf"/>
</dbReference>
<keyword evidence="2" id="KW-0001">2Fe-2S</keyword>
<evidence type="ECO:0000256" key="1">
    <source>
        <dbReference type="ARBA" id="ARBA00006849"/>
    </source>
</evidence>
<evidence type="ECO:0000259" key="7">
    <source>
        <dbReference type="PROSITE" id="PS51085"/>
    </source>
</evidence>
<dbReference type="OrthoDB" id="9763985at2"/>
<dbReference type="InterPro" id="IPR036010">
    <property type="entry name" value="2Fe-2S_ferredoxin-like_sf"/>
</dbReference>
<keyword evidence="4" id="KW-0560">Oxidoreductase</keyword>
<dbReference type="InterPro" id="IPR000674">
    <property type="entry name" value="Ald_Oxase/Xan_DH_a/b"/>
</dbReference>
<evidence type="ECO:0000256" key="3">
    <source>
        <dbReference type="ARBA" id="ARBA00022723"/>
    </source>
</evidence>
<dbReference type="Gene3D" id="3.30.365.10">
    <property type="entry name" value="Aldehyde oxidase/xanthine dehydrogenase, molybdopterin binding domain"/>
    <property type="match status" value="4"/>
</dbReference>
<dbReference type="InterPro" id="IPR006058">
    <property type="entry name" value="2Fe2S_fd_BS"/>
</dbReference>
<dbReference type="Gene3D" id="3.10.20.30">
    <property type="match status" value="1"/>
</dbReference>
<evidence type="ECO:0000256" key="4">
    <source>
        <dbReference type="ARBA" id="ARBA00023002"/>
    </source>
</evidence>
<keyword evidence="3" id="KW-0479">Metal-binding</keyword>
<feature type="domain" description="2Fe-2S ferredoxin-type" evidence="7">
    <location>
        <begin position="8"/>
        <end position="84"/>
    </location>
</feature>
<dbReference type="Pfam" id="PF01799">
    <property type="entry name" value="Fer2_2"/>
    <property type="match status" value="1"/>
</dbReference>
<dbReference type="InterPro" id="IPR037165">
    <property type="entry name" value="AldOxase/xan_DH_Mopterin-bd_sf"/>
</dbReference>
<dbReference type="CDD" id="cd00207">
    <property type="entry name" value="fer2"/>
    <property type="match status" value="1"/>
</dbReference>
<reference evidence="8 9" key="1">
    <citation type="submission" date="2018-03" db="EMBL/GenBank/DDBJ databases">
        <title>Genome sequencing of Phreatobacter sp.</title>
        <authorList>
            <person name="Kim S.-J."/>
            <person name="Heo J."/>
            <person name="Kwon S.-W."/>
        </authorList>
    </citation>
    <scope>NUCLEOTIDE SEQUENCE [LARGE SCALE GENOMIC DNA]</scope>
    <source>
        <strain evidence="8 9">S-12</strain>
    </source>
</reference>
<dbReference type="EMBL" id="CP027668">
    <property type="protein sequence ID" value="AVO43970.1"/>
    <property type="molecule type" value="Genomic_DNA"/>
</dbReference>
<dbReference type="SUPFAM" id="SSF56003">
    <property type="entry name" value="Molybdenum cofactor-binding domain"/>
    <property type="match status" value="1"/>
</dbReference>
<dbReference type="SMART" id="SM01008">
    <property type="entry name" value="Ald_Xan_dh_C"/>
    <property type="match status" value="1"/>
</dbReference>
<evidence type="ECO:0000313" key="8">
    <source>
        <dbReference type="EMBL" id="AVO43970.1"/>
    </source>
</evidence>
<dbReference type="PROSITE" id="PS51085">
    <property type="entry name" value="2FE2S_FER_2"/>
    <property type="match status" value="1"/>
</dbReference>
<dbReference type="FunFam" id="3.10.20.30:FF:000020">
    <property type="entry name" value="Xanthine dehydrogenase iron-sulfur subunit"/>
    <property type="match status" value="1"/>
</dbReference>
<dbReference type="SUPFAM" id="SSF54665">
    <property type="entry name" value="CO dehydrogenase molybdoprotein N-domain-like"/>
    <property type="match status" value="1"/>
</dbReference>
<accession>A0A2S0N735</accession>
<dbReference type="InterPro" id="IPR002888">
    <property type="entry name" value="2Fe-2S-bd"/>
</dbReference>
<dbReference type="Pfam" id="PF00111">
    <property type="entry name" value="Fer2"/>
    <property type="match status" value="1"/>
</dbReference>
<protein>
    <submittedName>
        <fullName evidence="8">Aldehyde oxidase</fullName>
    </submittedName>
</protein>
<dbReference type="Gene3D" id="1.10.150.120">
    <property type="entry name" value="[2Fe-2S]-binding domain"/>
    <property type="match status" value="1"/>
</dbReference>
<dbReference type="PANTHER" id="PTHR11908">
    <property type="entry name" value="XANTHINE DEHYDROGENASE"/>
    <property type="match status" value="1"/>
</dbReference>
<dbReference type="InterPro" id="IPR036856">
    <property type="entry name" value="Ald_Oxase/Xan_DH_a/b_sf"/>
</dbReference>
<dbReference type="InterPro" id="IPR008274">
    <property type="entry name" value="AldOxase/xan_DH_MoCoBD1"/>
</dbReference>
<dbReference type="SUPFAM" id="SSF54292">
    <property type="entry name" value="2Fe-2S ferredoxin-like"/>
    <property type="match status" value="1"/>
</dbReference>
<name>A0A2S0N735_9HYPH</name>
<dbReference type="Pfam" id="PF01315">
    <property type="entry name" value="Ald_Xan_dh_C"/>
    <property type="match status" value="1"/>
</dbReference>
<proteinExistence type="inferred from homology"/>
<dbReference type="RefSeq" id="WP_106747300.1">
    <property type="nucleotide sequence ID" value="NZ_CP027668.1"/>
</dbReference>
<gene>
    <name evidence="8" type="ORF">C6569_02190</name>
</gene>
<evidence type="ECO:0000256" key="6">
    <source>
        <dbReference type="ARBA" id="ARBA00023014"/>
    </source>
</evidence>
<dbReference type="InterPro" id="IPR036884">
    <property type="entry name" value="2Fe-2S-bd_dom_sf"/>
</dbReference>
<evidence type="ECO:0000313" key="9">
    <source>
        <dbReference type="Proteomes" id="UP000237889"/>
    </source>
</evidence>
<dbReference type="Gene3D" id="3.90.1170.50">
    <property type="entry name" value="Aldehyde oxidase/xanthine dehydrogenase, a/b hammerhead"/>
    <property type="match status" value="1"/>
</dbReference>
<keyword evidence="9" id="KW-1185">Reference proteome</keyword>
<dbReference type="Pfam" id="PF02738">
    <property type="entry name" value="MoCoBD_1"/>
    <property type="match status" value="1"/>
</dbReference>
<comment type="similarity">
    <text evidence="1">Belongs to the xanthine dehydrogenase family.</text>
</comment>
<keyword evidence="6" id="KW-0411">Iron-sulfur</keyword>
<organism evidence="8 9">
    <name type="scientific">Phreatobacter cathodiphilus</name>
    <dbReference type="NCBI Taxonomy" id="1868589"/>
    <lineage>
        <taxon>Bacteria</taxon>
        <taxon>Pseudomonadati</taxon>
        <taxon>Pseudomonadota</taxon>
        <taxon>Alphaproteobacteria</taxon>
        <taxon>Hyphomicrobiales</taxon>
        <taxon>Phreatobacteraceae</taxon>
        <taxon>Phreatobacter</taxon>
    </lineage>
</organism>
<dbReference type="KEGG" id="phr:C6569_02190"/>
<dbReference type="GO" id="GO:0005506">
    <property type="term" value="F:iron ion binding"/>
    <property type="evidence" value="ECO:0007669"/>
    <property type="project" value="InterPro"/>
</dbReference>
<dbReference type="InterPro" id="IPR001041">
    <property type="entry name" value="2Fe-2S_ferredoxin-type"/>
</dbReference>
<dbReference type="InterPro" id="IPR046867">
    <property type="entry name" value="AldOxase/xan_DH_MoCoBD2"/>
</dbReference>
<dbReference type="InterPro" id="IPR016208">
    <property type="entry name" value="Ald_Oxase/xanthine_DH-like"/>
</dbReference>
<evidence type="ECO:0000256" key="5">
    <source>
        <dbReference type="ARBA" id="ARBA00023004"/>
    </source>
</evidence>
<dbReference type="GO" id="GO:0051537">
    <property type="term" value="F:2 iron, 2 sulfur cluster binding"/>
    <property type="evidence" value="ECO:0007669"/>
    <property type="project" value="UniProtKB-KW"/>
</dbReference>
<dbReference type="PANTHER" id="PTHR11908:SF157">
    <property type="entry name" value="XANTHINE DEHYDROGENASE SUBUNIT D-RELATED"/>
    <property type="match status" value="1"/>
</dbReference>
<evidence type="ECO:0000256" key="2">
    <source>
        <dbReference type="ARBA" id="ARBA00022714"/>
    </source>
</evidence>
<dbReference type="SUPFAM" id="SSF47741">
    <property type="entry name" value="CO dehydrogenase ISP C-domain like"/>
    <property type="match status" value="1"/>
</dbReference>
<dbReference type="PROSITE" id="PS00197">
    <property type="entry name" value="2FE2S_FER_1"/>
    <property type="match status" value="1"/>
</dbReference>
<sequence>MLDRPAATPVRLTVNGTTHPVQAEPFASLADTLREGLGLTGTKIGCDAGDCGACTVLMDGEQVCACLVATAQAEGRAITTIEASDPLIDRLRAAFLAAGAAQCGICTPGMIMAAADLLTRNPSPGRGEIEDGIGGVLCRCTGYAKIIEAIDAVARGANAYAPVAEAGCAVGTRIARADGLPKVQGTDRFGADYAPEGALWLRAVRSPHARARFTLGDLAAVKAAHPGLEAILTASDIPGANAFGIFPTIKDQPVLAPGFVRYRGEAILALVGTRGAVEGIADADLPITWQVEPALIGVEAALAAGATPLHANIPDNVLTRGYLETGDVAEGHKLGAATAEGRFRTGFVEHAYIEPEAGYAVRVGDRIEVTACTQAAVMDQEEVARVVGVPMAQVRIIPTACGGGFGGKLDVSIQPLIAVAAWLTKKPVRIVYSRTESMASTTKRHPSKIQARMSADREGRFTAYEMTGDFNTGAYASWGPTVANRVPVHATGPYKVPHVRNATRAVHTNEVPAGAFRGFGVPQAAIAGETLIDDLAERLGLDRWQIRRVNAIGHGDRTPTGQILHASAGLPDCLDAVKADYDRLMAEAAAHNAKGGRTARGVGVACMWYGCGNTSMSNPSKMRITLTRDGRLTFLNGAVDIGQGSSTVLLQIAADALGLPPQAFGFVIGDTDRTFDAGKTSASRQTFVSGNAAKLAGADLRAKILALANAGPAARLALVGDRLTVEDGEASRTIDLSGLAADAAGIVLMGDGEYDPPTTALDAKGQGIPYATYGFAAQVAEVEVDRLLGTVKVTRIVAAHDVGRAINPTLTEGQIHGGIAQGLGLALMEEYLPGRTENLHDYLVPTAGDMPEITIHLVEDTEPEGPYGAKGVGEPALVATAPAILGAIRHAVGVRMTEVPVLPHKLWAAMQGQREAAE</sequence>
<dbReference type="Pfam" id="PF20256">
    <property type="entry name" value="MoCoBD_2"/>
    <property type="match status" value="1"/>
</dbReference>
<keyword evidence="5" id="KW-0408">Iron</keyword>